<sequence>MIAAGVTMPYVNNSFITDTFPSHYTIATGLFTESHGIIGNHMYDPVFDSTFHKTNVEPRWWEGGEPIWITATKAGLKAGVYYWPGSNVRIYGTLPAAWYHYSEAVPFEDRVRTMIQWLSRDDFDLALMYFPEPDGSGHELGPEHPGMLPVIARMDKLLGFLLEEMKAAGLLDKTNFIVTSDHGMTTLDLNNKVVNISHYVNGSLLHTMVDQGTTAQMRPQPGKARDLVQALAGIENIHVMLKEDIPDRFHLKASRRVMDVFAYADEGSIMTTDPSTLSKRGDHGYDNALNMMKPLFIARGPAFKQGVSVDPILNVDIYPLICHLLDIEPAANNGSMTRVKSLLSDESGHGTAARNSWSHHVGVVLSAVTCIYLSIAV</sequence>
<evidence type="ECO:0000313" key="1">
    <source>
        <dbReference type="EMBL" id="GFR75176.1"/>
    </source>
</evidence>
<name>A0AAV4FQJ0_9GAST</name>
<reference evidence="1 2" key="1">
    <citation type="journal article" date="2021" name="Elife">
        <title>Chloroplast acquisition without the gene transfer in kleptoplastic sea slugs, Plakobranchus ocellatus.</title>
        <authorList>
            <person name="Maeda T."/>
            <person name="Takahashi S."/>
            <person name="Yoshida T."/>
            <person name="Shimamura S."/>
            <person name="Takaki Y."/>
            <person name="Nagai Y."/>
            <person name="Toyoda A."/>
            <person name="Suzuki Y."/>
            <person name="Arimoto A."/>
            <person name="Ishii H."/>
            <person name="Satoh N."/>
            <person name="Nishiyama T."/>
            <person name="Hasebe M."/>
            <person name="Maruyama T."/>
            <person name="Minagawa J."/>
            <person name="Obokata J."/>
            <person name="Shigenobu S."/>
        </authorList>
    </citation>
    <scope>NUCLEOTIDE SEQUENCE [LARGE SCALE GENOMIC DNA]</scope>
</reference>
<dbReference type="SUPFAM" id="SSF53649">
    <property type="entry name" value="Alkaline phosphatase-like"/>
    <property type="match status" value="1"/>
</dbReference>
<protein>
    <submittedName>
        <fullName evidence="1">Ectonucleotide pyrophosphatase/phosphodiesterase family member 5</fullName>
    </submittedName>
</protein>
<keyword evidence="2" id="KW-1185">Reference proteome</keyword>
<dbReference type="Pfam" id="PF01663">
    <property type="entry name" value="Phosphodiest"/>
    <property type="match status" value="1"/>
</dbReference>
<accession>A0AAV4FQJ0</accession>
<gene>
    <name evidence="1" type="ORF">ElyMa_002181100</name>
</gene>
<dbReference type="Gene3D" id="3.30.1360.180">
    <property type="match status" value="1"/>
</dbReference>
<dbReference type="GO" id="GO:0016787">
    <property type="term" value="F:hydrolase activity"/>
    <property type="evidence" value="ECO:0007669"/>
    <property type="project" value="UniProtKB-ARBA"/>
</dbReference>
<dbReference type="PANTHER" id="PTHR10151">
    <property type="entry name" value="ECTONUCLEOTIDE PYROPHOSPHATASE/PHOSPHODIESTERASE"/>
    <property type="match status" value="1"/>
</dbReference>
<proteinExistence type="predicted"/>
<dbReference type="AlphaFoldDB" id="A0AAV4FQJ0"/>
<dbReference type="Proteomes" id="UP000762676">
    <property type="component" value="Unassembled WGS sequence"/>
</dbReference>
<evidence type="ECO:0000313" key="2">
    <source>
        <dbReference type="Proteomes" id="UP000762676"/>
    </source>
</evidence>
<dbReference type="InterPro" id="IPR017850">
    <property type="entry name" value="Alkaline_phosphatase_core_sf"/>
</dbReference>
<dbReference type="PANTHER" id="PTHR10151:SF120">
    <property type="entry name" value="BIS(5'-ADENOSYL)-TRIPHOSPHATASE"/>
    <property type="match status" value="1"/>
</dbReference>
<dbReference type="Gene3D" id="3.40.720.10">
    <property type="entry name" value="Alkaline Phosphatase, subunit A"/>
    <property type="match status" value="1"/>
</dbReference>
<organism evidence="1 2">
    <name type="scientific">Elysia marginata</name>
    <dbReference type="NCBI Taxonomy" id="1093978"/>
    <lineage>
        <taxon>Eukaryota</taxon>
        <taxon>Metazoa</taxon>
        <taxon>Spiralia</taxon>
        <taxon>Lophotrochozoa</taxon>
        <taxon>Mollusca</taxon>
        <taxon>Gastropoda</taxon>
        <taxon>Heterobranchia</taxon>
        <taxon>Euthyneura</taxon>
        <taxon>Panpulmonata</taxon>
        <taxon>Sacoglossa</taxon>
        <taxon>Placobranchoidea</taxon>
        <taxon>Plakobranchidae</taxon>
        <taxon>Elysia</taxon>
    </lineage>
</organism>
<dbReference type="CDD" id="cd16018">
    <property type="entry name" value="Enpp"/>
    <property type="match status" value="1"/>
</dbReference>
<dbReference type="InterPro" id="IPR002591">
    <property type="entry name" value="Phosphodiest/P_Trfase"/>
</dbReference>
<comment type="caution">
    <text evidence="1">The sequence shown here is derived from an EMBL/GenBank/DDBJ whole genome shotgun (WGS) entry which is preliminary data.</text>
</comment>
<dbReference type="EMBL" id="BMAT01004532">
    <property type="protein sequence ID" value="GFR75176.1"/>
    <property type="molecule type" value="Genomic_DNA"/>
</dbReference>